<feature type="compositionally biased region" description="Basic and acidic residues" evidence="1">
    <location>
        <begin position="189"/>
        <end position="198"/>
    </location>
</feature>
<evidence type="ECO:0000256" key="1">
    <source>
        <dbReference type="SAM" id="MobiDB-lite"/>
    </source>
</evidence>
<feature type="compositionally biased region" description="Basic residues" evidence="1">
    <location>
        <begin position="386"/>
        <end position="398"/>
    </location>
</feature>
<dbReference type="SMART" id="SM00671">
    <property type="entry name" value="SEL1"/>
    <property type="match status" value="3"/>
</dbReference>
<feature type="compositionally biased region" description="Low complexity" evidence="1">
    <location>
        <begin position="248"/>
        <end position="271"/>
    </location>
</feature>
<feature type="compositionally biased region" description="Low complexity" evidence="1">
    <location>
        <begin position="365"/>
        <end position="381"/>
    </location>
</feature>
<dbReference type="GO" id="GO:0032153">
    <property type="term" value="C:cell division site"/>
    <property type="evidence" value="ECO:0007669"/>
    <property type="project" value="TreeGrafter"/>
</dbReference>
<gene>
    <name evidence="2" type="ORF">L201_000820</name>
</gene>
<feature type="compositionally biased region" description="Low complexity" evidence="1">
    <location>
        <begin position="346"/>
        <end position="358"/>
    </location>
</feature>
<feature type="compositionally biased region" description="Pro residues" evidence="1">
    <location>
        <begin position="399"/>
        <end position="412"/>
    </location>
</feature>
<feature type="region of interest" description="Disordered" evidence="1">
    <location>
        <begin position="593"/>
        <end position="616"/>
    </location>
</feature>
<dbReference type="AlphaFoldDB" id="A0AAX4JN44"/>
<dbReference type="Proteomes" id="UP001355207">
    <property type="component" value="Chromosome 1"/>
</dbReference>
<reference evidence="2 3" key="1">
    <citation type="submission" date="2024-01" db="EMBL/GenBank/DDBJ databases">
        <title>Comparative genomics of Cryptococcus and Kwoniella reveals pathogenesis evolution and contrasting modes of karyotype evolution via chromosome fusion or intercentromeric recombination.</title>
        <authorList>
            <person name="Coelho M.A."/>
            <person name="David-Palma M."/>
            <person name="Shea T."/>
            <person name="Bowers K."/>
            <person name="McGinley-Smith S."/>
            <person name="Mohammad A.W."/>
            <person name="Gnirke A."/>
            <person name="Yurkov A.M."/>
            <person name="Nowrousian M."/>
            <person name="Sun S."/>
            <person name="Cuomo C.A."/>
            <person name="Heitman J."/>
        </authorList>
    </citation>
    <scope>NUCLEOTIDE SEQUENCE [LARGE SCALE GENOMIC DNA]</scope>
    <source>
        <strain evidence="2 3">CBS 6074</strain>
    </source>
</reference>
<feature type="region of interest" description="Disordered" evidence="1">
    <location>
        <begin position="1"/>
        <end position="511"/>
    </location>
</feature>
<dbReference type="Gene3D" id="1.25.40.10">
    <property type="entry name" value="Tetratricopeptide repeat domain"/>
    <property type="match status" value="1"/>
</dbReference>
<feature type="compositionally biased region" description="Polar residues" evidence="1">
    <location>
        <begin position="151"/>
        <end position="161"/>
    </location>
</feature>
<dbReference type="SUPFAM" id="SSF81901">
    <property type="entry name" value="HCP-like"/>
    <property type="match status" value="1"/>
</dbReference>
<dbReference type="InterPro" id="IPR006597">
    <property type="entry name" value="Sel1-like"/>
</dbReference>
<evidence type="ECO:0000313" key="3">
    <source>
        <dbReference type="Proteomes" id="UP001355207"/>
    </source>
</evidence>
<dbReference type="GO" id="GO:0010972">
    <property type="term" value="P:negative regulation of G2/M transition of mitotic cell cycle"/>
    <property type="evidence" value="ECO:0007669"/>
    <property type="project" value="TreeGrafter"/>
</dbReference>
<dbReference type="PANTHER" id="PTHR43628:SF1">
    <property type="entry name" value="CHITIN SYNTHASE REGULATORY FACTOR 2-RELATED"/>
    <property type="match status" value="1"/>
</dbReference>
<dbReference type="InterPro" id="IPR011990">
    <property type="entry name" value="TPR-like_helical_dom_sf"/>
</dbReference>
<feature type="compositionally biased region" description="Low complexity" evidence="1">
    <location>
        <begin position="53"/>
        <end position="99"/>
    </location>
</feature>
<dbReference type="PANTHER" id="PTHR43628">
    <property type="entry name" value="ACTIVATOR OF C KINASE PROTEIN 1-RELATED"/>
    <property type="match status" value="1"/>
</dbReference>
<sequence>MTYQSPQPPSSFNQPTQYQQQRHGSIRKMPSAKEIASTSSFVSPLTRLGAQGRSARSRANSASNSTVPSSLSNSYTSNYRNPTSIQQPIPNPEQQSSSSNPPPVPTLEFGNLFRNSRYSVDSLSSVSSRDSFDSYGSISQNEEGYDDGYESPSTPKASTSRQAQQSYFESQQQQRNTATPAKQDDDLEESLHMRDTHKNRLQPSSSSSTINLASSSNSGSLTPKKSFSVKSRPMQPPPVKPIQLTNVSQSPSYPAYTSTSTTPYTSQPHQPVFNLGSIPSRGNRNRSGSDALAKQVPVVHQAEETEVSADWASVHGEQGSDWGDDESQFEWLDTDNVPEAINGVEGSQQKSGQSSPSKRLSKLKAAVSVVGAVGIGSATTGEGVSRKLKKPLIIHRRAPPPPPNTAPAPPSASLPRSEPNSPIKKSSSIPSIISHPTSLIPGPRPAHNSLPKRAGTLRSASSNSTTPTLKNQRSNAGEQQYKYSPKESDTDIFRPPQAPFNTNGPKRPSPLMVPMKMDDGPNPAMMGDNESRHSQMSFQSVAYSYYDLDGGQSPVTTPKPTDESSNGTDLVFPNGKYVKVSASALEKQKLLQNERERKLSQTSSNIGWRSGGDGGKTPDEYVHAGLEARGKGDLSKSAWYFMKAAEGGSPTGRMYWGLALRHGWGIARDERKAFMELRQACDETIAEGGLDFHKSPGHKRLTEQQKKSMQKELSLGMFEVGNCFLEGVGVKKAPDVALAYLKYAAGMGDVASQEQMGFLLSKGSNGIKKDMKEAARWYRMAIANGSSNTFGLAWIWKDKYMT</sequence>
<name>A0AAX4JN44_9TREE</name>
<proteinExistence type="predicted"/>
<evidence type="ECO:0000313" key="2">
    <source>
        <dbReference type="EMBL" id="WWC85950.1"/>
    </source>
</evidence>
<organism evidence="2 3">
    <name type="scientific">Kwoniella dendrophila CBS 6074</name>
    <dbReference type="NCBI Taxonomy" id="1295534"/>
    <lineage>
        <taxon>Eukaryota</taxon>
        <taxon>Fungi</taxon>
        <taxon>Dikarya</taxon>
        <taxon>Basidiomycota</taxon>
        <taxon>Agaricomycotina</taxon>
        <taxon>Tremellomycetes</taxon>
        <taxon>Tremellales</taxon>
        <taxon>Cryptococcaceae</taxon>
        <taxon>Kwoniella</taxon>
    </lineage>
</organism>
<dbReference type="InterPro" id="IPR052945">
    <property type="entry name" value="Mitotic_Regulator"/>
</dbReference>
<keyword evidence="3" id="KW-1185">Reference proteome</keyword>
<dbReference type="GeneID" id="91091492"/>
<feature type="compositionally biased region" description="Polar residues" evidence="1">
    <location>
        <begin position="458"/>
        <end position="482"/>
    </location>
</feature>
<feature type="compositionally biased region" description="Low complexity" evidence="1">
    <location>
        <begin position="162"/>
        <end position="174"/>
    </location>
</feature>
<accession>A0AAX4JN44</accession>
<feature type="compositionally biased region" description="Low complexity" evidence="1">
    <location>
        <begin position="204"/>
        <end position="222"/>
    </location>
</feature>
<feature type="compositionally biased region" description="Low complexity" evidence="1">
    <location>
        <begin position="413"/>
        <end position="441"/>
    </location>
</feature>
<dbReference type="Pfam" id="PF08238">
    <property type="entry name" value="Sel1"/>
    <property type="match status" value="4"/>
</dbReference>
<protein>
    <submittedName>
        <fullName evidence="2">Uncharacterized protein</fullName>
    </submittedName>
</protein>
<feature type="compositionally biased region" description="Low complexity" evidence="1">
    <location>
        <begin position="116"/>
        <end position="139"/>
    </location>
</feature>
<dbReference type="RefSeq" id="XP_066072713.1">
    <property type="nucleotide sequence ID" value="XM_066216616.1"/>
</dbReference>
<dbReference type="EMBL" id="CP144098">
    <property type="protein sequence ID" value="WWC85950.1"/>
    <property type="molecule type" value="Genomic_DNA"/>
</dbReference>